<dbReference type="InterPro" id="IPR000674">
    <property type="entry name" value="Ald_Oxase/Xan_DH_a/b"/>
</dbReference>
<dbReference type="InterPro" id="IPR012368">
    <property type="entry name" value="OxRdtase_Mopterin-bd_su_IorB"/>
</dbReference>
<accession>A0A117UTW0</accession>
<dbReference type="Gene3D" id="3.30.365.10">
    <property type="entry name" value="Aldehyde oxidase/xanthine dehydrogenase, molybdopterin binding domain"/>
    <property type="match status" value="4"/>
</dbReference>
<keyword evidence="4" id="KW-1185">Reference proteome</keyword>
<dbReference type="PANTHER" id="PTHR47495">
    <property type="entry name" value="ALDEHYDE DEHYDROGENASE"/>
    <property type="match status" value="1"/>
</dbReference>
<organism evidence="3 4">
    <name type="scientific">Novosphingobium fuchskuhlense</name>
    <dbReference type="NCBI Taxonomy" id="1117702"/>
    <lineage>
        <taxon>Bacteria</taxon>
        <taxon>Pseudomonadati</taxon>
        <taxon>Pseudomonadota</taxon>
        <taxon>Alphaproteobacteria</taxon>
        <taxon>Sphingomonadales</taxon>
        <taxon>Sphingomonadaceae</taxon>
        <taxon>Novosphingobium</taxon>
    </lineage>
</organism>
<dbReference type="Pfam" id="PF02738">
    <property type="entry name" value="MoCoBD_1"/>
    <property type="match status" value="1"/>
</dbReference>
<dbReference type="Proteomes" id="UP000058012">
    <property type="component" value="Unassembled WGS sequence"/>
</dbReference>
<dbReference type="InterPro" id="IPR052516">
    <property type="entry name" value="N-heterocyclic_Hydroxylase"/>
</dbReference>
<sequence>MTAATVSRRSFLAASLAGGVALTFEARLAFAAPGKAEPAMLGAFITIAPDNTVTILAKNPEIGQGVKTMLPMLIAEELDVAWSQVKIRQADDNADKYGPQFAGGSMTTPLNWLPARQAGAGARAMLVAAAAQQWGVPAASLTTGEGAVRHAASGRSITYAALAPVAVKMAAPDLDKVALKSPKDFKIVGKAMKGVDTPAIVRGEPLFGIDAHPQGMLYAAMVKCPVISGTLKSFDDAAVRREKGVLAVVPITDGEIPAGKHNAVAIVGDSWWRVHKAREKLAVQWDTSGFDGFSTDGYAAEAKALLEKSPAADLFRAGNADAALAKAAKVVTADYAYPFLAHATLEPQNCTALWHADGKLEIWAPTQDPATARGDIAKVLGIEPGSMTIHMTRIGGGFGRRLMSDFMILTACIAKALPGRPVKLLYDRTDDLRNDYFRPAGWHRMTAGVDASGALVALKDHFITFGASGKPMRAAEMRATEFPAPVLPDVQMGMSFIKTNLTTGWLRAPTSNAVAFVFQGFLDEVAEAAGTDLPSLMVKTLGAPKQLPPEPDDTPFDTGRARGVIEAACKFAGWTGKRSAVPGKGRGFGFYFSHRGYFAEVVDLSVSDGAITIDKVWVAGDIGSQVINPLNAEHQMQGAVIDGIAQAMVWQPIEQKAGAVTQENFGDFPLIRINQTPGEVAITWVVTDNPPTGLGEPTLPPVIPAIANAIKDATGKRLRSLPLSLA</sequence>
<keyword evidence="1" id="KW-0732">Signal</keyword>
<feature type="signal peptide" evidence="1">
    <location>
        <begin position="1"/>
        <end position="31"/>
    </location>
</feature>
<dbReference type="SMART" id="SM01008">
    <property type="entry name" value="Ald_Xan_dh_C"/>
    <property type="match status" value="1"/>
</dbReference>
<evidence type="ECO:0000313" key="3">
    <source>
        <dbReference type="EMBL" id="KUR70765.1"/>
    </source>
</evidence>
<dbReference type="InterPro" id="IPR006311">
    <property type="entry name" value="TAT_signal"/>
</dbReference>
<proteinExistence type="predicted"/>
<evidence type="ECO:0000256" key="1">
    <source>
        <dbReference type="SAM" id="SignalP"/>
    </source>
</evidence>
<feature type="domain" description="Aldehyde oxidase/xanthine dehydrogenase a/b hammerhead" evidence="2">
    <location>
        <begin position="202"/>
        <end position="289"/>
    </location>
</feature>
<dbReference type="OrthoDB" id="9767994at2"/>
<dbReference type="RefSeq" id="WP_067911460.1">
    <property type="nucleotide sequence ID" value="NZ_KQ954245.1"/>
</dbReference>
<feature type="chain" id="PRO_5007156952" evidence="1">
    <location>
        <begin position="32"/>
        <end position="726"/>
    </location>
</feature>
<protein>
    <submittedName>
        <fullName evidence="3">Isoquinoline 1-oxidoreductase</fullName>
    </submittedName>
</protein>
<comment type="caution">
    <text evidence="3">The sequence shown here is derived from an EMBL/GenBank/DDBJ whole genome shotgun (WGS) entry which is preliminary data.</text>
</comment>
<dbReference type="GO" id="GO:0016491">
    <property type="term" value="F:oxidoreductase activity"/>
    <property type="evidence" value="ECO:0007669"/>
    <property type="project" value="InterPro"/>
</dbReference>
<dbReference type="EMBL" id="LLZS01000008">
    <property type="protein sequence ID" value="KUR70765.1"/>
    <property type="molecule type" value="Genomic_DNA"/>
</dbReference>
<evidence type="ECO:0000259" key="2">
    <source>
        <dbReference type="SMART" id="SM01008"/>
    </source>
</evidence>
<reference evidence="3 4" key="1">
    <citation type="submission" date="2015-10" db="EMBL/GenBank/DDBJ databases">
        <title>Draft genome sequence of Novosphingobium fuchskuhlense DSM 25065 isolated from a surface water sample of the southwest basin of Lake Grosse Fuchskuhle.</title>
        <authorList>
            <person name="Ruckert C."/>
            <person name="Winkler A."/>
            <person name="Glaeser J."/>
            <person name="Grossart H.-P."/>
            <person name="Kalinowski J."/>
            <person name="Glaeser S."/>
        </authorList>
    </citation>
    <scope>NUCLEOTIDE SEQUENCE [LARGE SCALE GENOMIC DNA]</scope>
    <source>
        <strain evidence="3 4">FNE08-7</strain>
    </source>
</reference>
<evidence type="ECO:0000313" key="4">
    <source>
        <dbReference type="Proteomes" id="UP000058012"/>
    </source>
</evidence>
<gene>
    <name evidence="3" type="ORF">AQZ52_13055</name>
</gene>
<dbReference type="InterPro" id="IPR046867">
    <property type="entry name" value="AldOxase/xan_DH_MoCoBD2"/>
</dbReference>
<dbReference type="InterPro" id="IPR008274">
    <property type="entry name" value="AldOxase/xan_DH_MoCoBD1"/>
</dbReference>
<dbReference type="Pfam" id="PF20256">
    <property type="entry name" value="MoCoBD_2"/>
    <property type="match status" value="2"/>
</dbReference>
<dbReference type="SUPFAM" id="SSF56003">
    <property type="entry name" value="Molybdenum cofactor-binding domain"/>
    <property type="match status" value="2"/>
</dbReference>
<dbReference type="PIRSF" id="PIRSF036389">
    <property type="entry name" value="IOR_B"/>
    <property type="match status" value="1"/>
</dbReference>
<dbReference type="PROSITE" id="PS51318">
    <property type="entry name" value="TAT"/>
    <property type="match status" value="1"/>
</dbReference>
<dbReference type="Gene3D" id="3.90.1170.50">
    <property type="entry name" value="Aldehyde oxidase/xanthine dehydrogenase, a/b hammerhead"/>
    <property type="match status" value="1"/>
</dbReference>
<dbReference type="STRING" id="1117702.AQZ52_13055"/>
<name>A0A117UTW0_9SPHN</name>
<dbReference type="InterPro" id="IPR037165">
    <property type="entry name" value="AldOxase/xan_DH_Mopterin-bd_sf"/>
</dbReference>
<dbReference type="PANTHER" id="PTHR47495:SF1">
    <property type="entry name" value="BLL3820 PROTEIN"/>
    <property type="match status" value="1"/>
</dbReference>
<dbReference type="AlphaFoldDB" id="A0A117UTW0"/>